<evidence type="ECO:0000256" key="1">
    <source>
        <dbReference type="SAM" id="Phobius"/>
    </source>
</evidence>
<feature type="transmembrane region" description="Helical" evidence="1">
    <location>
        <begin position="413"/>
        <end position="435"/>
    </location>
</feature>
<keyword evidence="1" id="KW-0472">Membrane</keyword>
<keyword evidence="2" id="KW-0732">Signal</keyword>
<dbReference type="EMBL" id="OV651829">
    <property type="protein sequence ID" value="CAH1104704.1"/>
    <property type="molecule type" value="Genomic_DNA"/>
</dbReference>
<sequence length="459" mass="52800">MIPFKLLALCIMFLTSAKTEFTTLRTYSMDIPELDPITIIEGDPLWEQKKSPKKYLNNFDDYQSPTSTNLNNPIITETDDSNNQFSATALKEFLEKYAEKLKQDKIANNSDVNYPPITIEQEEDKRKKNGNLLNLKQYMPPLDDKTGWVSLEPVPWSVSQISKWHSKPNPPEYNNNWDHQSVDSTWENFDRLGISSTAKPHVPNRYQFTPPVHKNKIKIYETADPDQMNLPYQRPFGYHRPIYQILTEDSPTFNKNVIIKDNKDIITDGLTPNFPRNQLNFNRRHGTELYSEPHSFTGDGKWVLLSTSKGYKYPKKQRSMKMSSEFVDSHKSVQLTVLPPLKDSNVNMTTSHGGLLQVESTFEPVEQALKKFRKMQKIKNKRKRPSQLKKKKKIQTLQTVHKVIPRSTSDSGAVLAGVGAGLIPATMAMMMPLVINGKKRKRRSIPNVKIQKGLNLFYK</sequence>
<keyword evidence="4" id="KW-1185">Reference proteome</keyword>
<proteinExistence type="predicted"/>
<feature type="chain" id="PRO_5040206427" evidence="2">
    <location>
        <begin position="20"/>
        <end position="459"/>
    </location>
</feature>
<feature type="signal peptide" evidence="2">
    <location>
        <begin position="1"/>
        <end position="19"/>
    </location>
</feature>
<gene>
    <name evidence="3" type="ORF">PSYICH_LOCUS5463</name>
</gene>
<evidence type="ECO:0000313" key="3">
    <source>
        <dbReference type="EMBL" id="CAH1104704.1"/>
    </source>
</evidence>
<dbReference type="OrthoDB" id="8185211at2759"/>
<dbReference type="Proteomes" id="UP001153636">
    <property type="component" value="Chromosome 17"/>
</dbReference>
<evidence type="ECO:0000313" key="4">
    <source>
        <dbReference type="Proteomes" id="UP001153636"/>
    </source>
</evidence>
<dbReference type="AlphaFoldDB" id="A0A9P0G784"/>
<organism evidence="3 4">
    <name type="scientific">Psylliodes chrysocephalus</name>
    <dbReference type="NCBI Taxonomy" id="3402493"/>
    <lineage>
        <taxon>Eukaryota</taxon>
        <taxon>Metazoa</taxon>
        <taxon>Ecdysozoa</taxon>
        <taxon>Arthropoda</taxon>
        <taxon>Hexapoda</taxon>
        <taxon>Insecta</taxon>
        <taxon>Pterygota</taxon>
        <taxon>Neoptera</taxon>
        <taxon>Endopterygota</taxon>
        <taxon>Coleoptera</taxon>
        <taxon>Polyphaga</taxon>
        <taxon>Cucujiformia</taxon>
        <taxon>Chrysomeloidea</taxon>
        <taxon>Chrysomelidae</taxon>
        <taxon>Galerucinae</taxon>
        <taxon>Alticini</taxon>
        <taxon>Psylliodes</taxon>
    </lineage>
</organism>
<protein>
    <submittedName>
        <fullName evidence="3">Uncharacterized protein</fullName>
    </submittedName>
</protein>
<reference evidence="3" key="1">
    <citation type="submission" date="2022-01" db="EMBL/GenBank/DDBJ databases">
        <authorList>
            <person name="King R."/>
        </authorList>
    </citation>
    <scope>NUCLEOTIDE SEQUENCE</scope>
</reference>
<accession>A0A9P0G784</accession>
<keyword evidence="1" id="KW-1133">Transmembrane helix</keyword>
<name>A0A9P0G784_9CUCU</name>
<evidence type="ECO:0000256" key="2">
    <source>
        <dbReference type="SAM" id="SignalP"/>
    </source>
</evidence>
<keyword evidence="1" id="KW-0812">Transmembrane</keyword>